<name>A0A316A8Y4_9ACTN</name>
<evidence type="ECO:0000313" key="2">
    <source>
        <dbReference type="Proteomes" id="UP000245469"/>
    </source>
</evidence>
<comment type="caution">
    <text evidence="1">The sequence shown here is derived from an EMBL/GenBank/DDBJ whole genome shotgun (WGS) entry which is preliminary data.</text>
</comment>
<sequence>MRVPRRSVWRVELEVTGEVFTWRGPAPFHFVALDDDAAAELAEVATAVTYGWGMVPVRGRLGVTEFTTSLWPKEGTFYVPLKDAVRRAEGVEVGDVVTVHLHVVGL</sequence>
<dbReference type="AlphaFoldDB" id="A0A316A8Y4"/>
<proteinExistence type="predicted"/>
<keyword evidence="2" id="KW-1185">Reference proteome</keyword>
<dbReference type="InterPro" id="IPR015018">
    <property type="entry name" value="DUF1905"/>
</dbReference>
<protein>
    <submittedName>
        <fullName evidence="1">Uncharacterized protein DUF1905</fullName>
    </submittedName>
</protein>
<dbReference type="InterPro" id="IPR037079">
    <property type="entry name" value="AF2212/PG0164-like_sf"/>
</dbReference>
<dbReference type="EMBL" id="QGDQ01000012">
    <property type="protein sequence ID" value="PWJ53450.1"/>
    <property type="molecule type" value="Genomic_DNA"/>
</dbReference>
<accession>A0A316A8Y4</accession>
<evidence type="ECO:0000313" key="1">
    <source>
        <dbReference type="EMBL" id="PWJ53450.1"/>
    </source>
</evidence>
<dbReference type="Gene3D" id="2.40.30.100">
    <property type="entry name" value="AF2212/PG0164-like"/>
    <property type="match status" value="1"/>
</dbReference>
<dbReference type="Proteomes" id="UP000245469">
    <property type="component" value="Unassembled WGS sequence"/>
</dbReference>
<reference evidence="1 2" key="1">
    <citation type="submission" date="2018-03" db="EMBL/GenBank/DDBJ databases">
        <title>Genomic Encyclopedia of Archaeal and Bacterial Type Strains, Phase II (KMG-II): from individual species to whole genera.</title>
        <authorList>
            <person name="Goeker M."/>
        </authorList>
    </citation>
    <scope>NUCLEOTIDE SEQUENCE [LARGE SCALE GENOMIC DNA]</scope>
    <source>
        <strain evidence="1 2">DSM 44889</strain>
    </source>
</reference>
<dbReference type="SUPFAM" id="SSF141694">
    <property type="entry name" value="AF2212/PG0164-like"/>
    <property type="match status" value="1"/>
</dbReference>
<organism evidence="1 2">
    <name type="scientific">Quadrisphaera granulorum</name>
    <dbReference type="NCBI Taxonomy" id="317664"/>
    <lineage>
        <taxon>Bacteria</taxon>
        <taxon>Bacillati</taxon>
        <taxon>Actinomycetota</taxon>
        <taxon>Actinomycetes</taxon>
        <taxon>Kineosporiales</taxon>
        <taxon>Kineosporiaceae</taxon>
        <taxon>Quadrisphaera</taxon>
    </lineage>
</organism>
<gene>
    <name evidence="1" type="ORF">BXY45_11220</name>
</gene>
<dbReference type="Pfam" id="PF08922">
    <property type="entry name" value="DUF1905"/>
    <property type="match status" value="1"/>
</dbReference>